<organism evidence="1 2">
    <name type="scientific">Hibiscus sabdariffa</name>
    <name type="common">roselle</name>
    <dbReference type="NCBI Taxonomy" id="183260"/>
    <lineage>
        <taxon>Eukaryota</taxon>
        <taxon>Viridiplantae</taxon>
        <taxon>Streptophyta</taxon>
        <taxon>Embryophyta</taxon>
        <taxon>Tracheophyta</taxon>
        <taxon>Spermatophyta</taxon>
        <taxon>Magnoliopsida</taxon>
        <taxon>eudicotyledons</taxon>
        <taxon>Gunneridae</taxon>
        <taxon>Pentapetalae</taxon>
        <taxon>rosids</taxon>
        <taxon>malvids</taxon>
        <taxon>Malvales</taxon>
        <taxon>Malvaceae</taxon>
        <taxon>Malvoideae</taxon>
        <taxon>Hibiscus</taxon>
    </lineage>
</organism>
<sequence length="135" mass="15042">MEPLCGVSFPARISSMEDFPTPLGPTMARISHGFALQFTSFKALRHAGFQLLDMVGETWTMAFVAVVVFGRRLLCGFFLEDLKRVLSLLPDLVVDAIKGVERIREDDESTVTDMLCQMGLSWPNGHCLLVTVIYT</sequence>
<protein>
    <submittedName>
        <fullName evidence="1">Uncharacterized protein</fullName>
    </submittedName>
</protein>
<name>A0ABR2REQ7_9ROSI</name>
<proteinExistence type="predicted"/>
<gene>
    <name evidence="1" type="ORF">V6N11_044269</name>
</gene>
<dbReference type="EMBL" id="JBBPBN010000023">
    <property type="protein sequence ID" value="KAK9011418.1"/>
    <property type="molecule type" value="Genomic_DNA"/>
</dbReference>
<evidence type="ECO:0000313" key="2">
    <source>
        <dbReference type="Proteomes" id="UP001396334"/>
    </source>
</evidence>
<keyword evidence="2" id="KW-1185">Reference proteome</keyword>
<accession>A0ABR2REQ7</accession>
<dbReference type="Proteomes" id="UP001396334">
    <property type="component" value="Unassembled WGS sequence"/>
</dbReference>
<evidence type="ECO:0000313" key="1">
    <source>
        <dbReference type="EMBL" id="KAK9011418.1"/>
    </source>
</evidence>
<reference evidence="1 2" key="1">
    <citation type="journal article" date="2024" name="G3 (Bethesda)">
        <title>Genome assembly of Hibiscus sabdariffa L. provides insights into metabolisms of medicinal natural products.</title>
        <authorList>
            <person name="Kim T."/>
        </authorList>
    </citation>
    <scope>NUCLEOTIDE SEQUENCE [LARGE SCALE GENOMIC DNA]</scope>
    <source>
        <strain evidence="1">TK-2024</strain>
        <tissue evidence="1">Old leaves</tissue>
    </source>
</reference>
<comment type="caution">
    <text evidence="1">The sequence shown here is derived from an EMBL/GenBank/DDBJ whole genome shotgun (WGS) entry which is preliminary data.</text>
</comment>